<dbReference type="EMBL" id="CASHSV030000109">
    <property type="protein sequence ID" value="CAJ2650243.1"/>
    <property type="molecule type" value="Genomic_DNA"/>
</dbReference>
<accession>A0ACB0K1F0</accession>
<sequence length="404" mass="46991">MSSPIVALIPIFLFCITAAQGREIPNTAKDWDKRERNGIYSVRSRYKMMIREKGDWSLDSPREPWGLIWKIKTPQKAKHLLWRICRDCLPTRIRLRNHFVNCTLECPFCLQNIEDEWHLFFECEGSKEAWNVMGLAHVINPRLQLFDSMRDLIFYVCVNGSNTVARRMALLMWTLWKNRNNLVWKEYRVSATQSGFEAQHHWEEWHAVSLLGIQTLQQTHEVSTTTWQPPIHGKVKCNVDASFFNNEGACGWGWCIRGSNGQFILAGSNVLFKKLNIIEGEAMAIKEAIGGSALKDQFPRLYSLSEQKELHINEVLLNSFQRSSMVWRRRLFQWEEDLLGQLEVLMREVTLGPHEDQWVWNLEEDGFFSVSSAYERLALDLLTVDPMSDLVASVFEKIWLSPAP</sequence>
<protein>
    <submittedName>
        <fullName evidence="1">Uncharacterized protein</fullName>
    </submittedName>
</protein>
<reference evidence="1" key="1">
    <citation type="submission" date="2023-10" db="EMBL/GenBank/DDBJ databases">
        <authorList>
            <person name="Rodriguez Cubillos JULIANA M."/>
            <person name="De Vega J."/>
        </authorList>
    </citation>
    <scope>NUCLEOTIDE SEQUENCE</scope>
</reference>
<comment type="caution">
    <text evidence="1">The sequence shown here is derived from an EMBL/GenBank/DDBJ whole genome shotgun (WGS) entry which is preliminary data.</text>
</comment>
<proteinExistence type="predicted"/>
<organism evidence="1 2">
    <name type="scientific">Trifolium pratense</name>
    <name type="common">Red clover</name>
    <dbReference type="NCBI Taxonomy" id="57577"/>
    <lineage>
        <taxon>Eukaryota</taxon>
        <taxon>Viridiplantae</taxon>
        <taxon>Streptophyta</taxon>
        <taxon>Embryophyta</taxon>
        <taxon>Tracheophyta</taxon>
        <taxon>Spermatophyta</taxon>
        <taxon>Magnoliopsida</taxon>
        <taxon>eudicotyledons</taxon>
        <taxon>Gunneridae</taxon>
        <taxon>Pentapetalae</taxon>
        <taxon>rosids</taxon>
        <taxon>fabids</taxon>
        <taxon>Fabales</taxon>
        <taxon>Fabaceae</taxon>
        <taxon>Papilionoideae</taxon>
        <taxon>50 kb inversion clade</taxon>
        <taxon>NPAAA clade</taxon>
        <taxon>Hologalegina</taxon>
        <taxon>IRL clade</taxon>
        <taxon>Trifolieae</taxon>
        <taxon>Trifolium</taxon>
    </lineage>
</organism>
<gene>
    <name evidence="1" type="ORF">MILVUS5_LOCUS18124</name>
</gene>
<evidence type="ECO:0000313" key="2">
    <source>
        <dbReference type="Proteomes" id="UP001177021"/>
    </source>
</evidence>
<name>A0ACB0K1F0_TRIPR</name>
<dbReference type="Proteomes" id="UP001177021">
    <property type="component" value="Unassembled WGS sequence"/>
</dbReference>
<evidence type="ECO:0000313" key="1">
    <source>
        <dbReference type="EMBL" id="CAJ2650243.1"/>
    </source>
</evidence>
<keyword evidence="2" id="KW-1185">Reference proteome</keyword>